<dbReference type="OrthoDB" id="6605953at2"/>
<evidence type="ECO:0000313" key="2">
    <source>
        <dbReference type="EMBL" id="ESK47546.1"/>
    </source>
</evidence>
<evidence type="ECO:0000259" key="1">
    <source>
        <dbReference type="Pfam" id="PF09828"/>
    </source>
</evidence>
<dbReference type="eggNOG" id="COG4275">
    <property type="taxonomic scope" value="Bacteria"/>
</dbReference>
<proteinExistence type="predicted"/>
<accession>V2UG93</accession>
<dbReference type="Pfam" id="PF09828">
    <property type="entry name" value="ChrB_C"/>
    <property type="match status" value="1"/>
</dbReference>
<dbReference type="PATRIC" id="fig|1341679.3.peg.2102"/>
<dbReference type="RefSeq" id="WP_016658602.1">
    <property type="nucleotide sequence ID" value="NZ_BBSF01000060.1"/>
</dbReference>
<dbReference type="InterPro" id="IPR018634">
    <property type="entry name" value="ChrB_C"/>
</dbReference>
<comment type="caution">
    <text evidence="2">The sequence shown here is derived from an EMBL/GenBank/DDBJ whole genome shotgun (WGS) entry which is preliminary data.</text>
</comment>
<name>V2UG93_9GAMM</name>
<evidence type="ECO:0000313" key="3">
    <source>
        <dbReference type="Proteomes" id="UP000018415"/>
    </source>
</evidence>
<organism evidence="2 3">
    <name type="scientific">Acinetobacter indicus CIP 110367</name>
    <dbReference type="NCBI Taxonomy" id="1341679"/>
    <lineage>
        <taxon>Bacteria</taxon>
        <taxon>Pseudomonadati</taxon>
        <taxon>Pseudomonadota</taxon>
        <taxon>Gammaproteobacteria</taxon>
        <taxon>Moraxellales</taxon>
        <taxon>Moraxellaceae</taxon>
        <taxon>Acinetobacter</taxon>
    </lineage>
</organism>
<protein>
    <recommendedName>
        <fullName evidence="1">ChrB C-terminal domain-containing protein</fullName>
    </recommendedName>
</protein>
<sequence>MIISILVSSLPSHSTTARMRIWRSLKAHGAATLRDGVYLLPSLYSSKFEEIVTDHLNEHGSAYIFESEIPDNLDLSTLFDRTEDYQAISNEILELSNNLDPDQKKIILKQVRKLRKNLNTLVDIDYFPNTLQIKVLNELTHLEGVIARLGEIDEPHTSSNLIPLLQKSDYQNRIWATRKRPWIDRLACAWLIQKFIDQNPTFVWLNNINDCPPEAIGFDFDGATFTHVNEFVSFEVLLHSFNLANHALKKVAEIVHYLDVGGNEPPEAIGFEKVLHGLKLSITDDNQFVQLSNHIFDGLYTNFSGDNS</sequence>
<dbReference type="Proteomes" id="UP000018415">
    <property type="component" value="Unassembled WGS sequence"/>
</dbReference>
<keyword evidence="3" id="KW-1185">Reference proteome</keyword>
<dbReference type="HOGENOM" id="CLU_079058_0_0_6"/>
<dbReference type="EMBL" id="AYET01000005">
    <property type="protein sequence ID" value="ESK47546.1"/>
    <property type="molecule type" value="Genomic_DNA"/>
</dbReference>
<dbReference type="AlphaFoldDB" id="V2UG93"/>
<feature type="domain" description="ChrB C-terminal" evidence="1">
    <location>
        <begin position="175"/>
        <end position="302"/>
    </location>
</feature>
<reference evidence="2 3" key="1">
    <citation type="submission" date="2013-10" db="EMBL/GenBank/DDBJ databases">
        <title>The Genome Sequence of Acinetobacter indicus CIP 110367.</title>
        <authorList>
            <consortium name="The Broad Institute Genomics Platform"/>
            <consortium name="The Broad Institute Genome Sequencing Center for Infectious Disease"/>
            <person name="Cerqueira G."/>
            <person name="Feldgarden M."/>
            <person name="Courvalin P."/>
            <person name="Grillot-Courvalin C."/>
            <person name="Clermont D."/>
            <person name="Rocha E."/>
            <person name="Yoon E.-J."/>
            <person name="Nemec A."/>
            <person name="Young S.K."/>
            <person name="Zeng Q."/>
            <person name="Gargeya S."/>
            <person name="Fitzgerald M."/>
            <person name="Abouelleil A."/>
            <person name="Alvarado L."/>
            <person name="Berlin A.M."/>
            <person name="Chapman S.B."/>
            <person name="Gainer-Dewar J."/>
            <person name="Goldberg J."/>
            <person name="Gnerre S."/>
            <person name="Griggs A."/>
            <person name="Gujja S."/>
            <person name="Hansen M."/>
            <person name="Howarth C."/>
            <person name="Imamovic A."/>
            <person name="Ireland A."/>
            <person name="Larimer J."/>
            <person name="McCowan C."/>
            <person name="Murphy C."/>
            <person name="Pearson M."/>
            <person name="Poon T.W."/>
            <person name="Priest M."/>
            <person name="Roberts A."/>
            <person name="Saif S."/>
            <person name="Shea T."/>
            <person name="Sykes S."/>
            <person name="Wortman J."/>
            <person name="Nusbaum C."/>
            <person name="Birren B."/>
        </authorList>
    </citation>
    <scope>NUCLEOTIDE SEQUENCE [LARGE SCALE GENOMIC DNA]</scope>
    <source>
        <strain evidence="2 3">CIP 110367</strain>
    </source>
</reference>
<gene>
    <name evidence="2" type="ORF">P253_02160</name>
</gene>